<keyword evidence="2" id="KW-0663">Pyridoxal phosphate</keyword>
<evidence type="ECO:0000313" key="4">
    <source>
        <dbReference type="EMBL" id="TDD12650.1"/>
    </source>
</evidence>
<sequence length="335" mass="36784">MVEATQLPRLIRIGHNLHVAAFGLMKLLPARYMLDRAAERGELDWGTTVLETSSGTFGLGLAIVCRLRGNALTIVGDPAIDPGLRRRLNQLGTRVEICEDPSPEGGYQRARLDRLAELRDEHPDHYIPNQYGNPDNPAAYSVVAEQLCEAIGPIDCLVGAVGSGGSTIGTSSFLRLVSPDLHLVGVDTPGSIIFGQPDRPRILRGLGNSLVPGNVQHESYDEVHWVGPAEAFHATRRLYGRHCLFMGPTSGAAFLVASWWARCNPDAQVVALLPDEGYRYLDTVYDDEWLRAIDLLDAPLAPEPVEVAHPAQELGGWSRMDWNRRRLHDLIGARP</sequence>
<dbReference type="InterPro" id="IPR036052">
    <property type="entry name" value="TrpB-like_PALP_sf"/>
</dbReference>
<evidence type="ECO:0000256" key="2">
    <source>
        <dbReference type="ARBA" id="ARBA00022898"/>
    </source>
</evidence>
<dbReference type="Pfam" id="PF00291">
    <property type="entry name" value="PALP"/>
    <property type="match status" value="1"/>
</dbReference>
<dbReference type="Proteomes" id="UP000294543">
    <property type="component" value="Unassembled WGS sequence"/>
</dbReference>
<gene>
    <name evidence="4" type="ORF">E1294_43385</name>
</gene>
<dbReference type="OrthoDB" id="9805733at2"/>
<dbReference type="CDD" id="cd01561">
    <property type="entry name" value="CBS_like"/>
    <property type="match status" value="1"/>
</dbReference>
<dbReference type="PANTHER" id="PTHR10314">
    <property type="entry name" value="CYSTATHIONINE BETA-SYNTHASE"/>
    <property type="match status" value="1"/>
</dbReference>
<comment type="caution">
    <text evidence="4">The sequence shown here is derived from an EMBL/GenBank/DDBJ whole genome shotgun (WGS) entry which is preliminary data.</text>
</comment>
<evidence type="ECO:0000313" key="5">
    <source>
        <dbReference type="Proteomes" id="UP000294543"/>
    </source>
</evidence>
<dbReference type="SUPFAM" id="SSF53686">
    <property type="entry name" value="Tryptophan synthase beta subunit-like PLP-dependent enzymes"/>
    <property type="match status" value="1"/>
</dbReference>
<dbReference type="Gene3D" id="3.40.50.1100">
    <property type="match status" value="2"/>
</dbReference>
<dbReference type="AlphaFoldDB" id="A0A4R4WGJ6"/>
<dbReference type="EMBL" id="SMKP01000197">
    <property type="protein sequence ID" value="TDD12650.1"/>
    <property type="molecule type" value="Genomic_DNA"/>
</dbReference>
<evidence type="ECO:0000259" key="3">
    <source>
        <dbReference type="Pfam" id="PF00291"/>
    </source>
</evidence>
<comment type="cofactor">
    <cofactor evidence="1">
        <name>pyridoxal 5'-phosphate</name>
        <dbReference type="ChEBI" id="CHEBI:597326"/>
    </cofactor>
</comment>
<organism evidence="4 5">
    <name type="scientific">Nonomuraea diastatica</name>
    <dbReference type="NCBI Taxonomy" id="1848329"/>
    <lineage>
        <taxon>Bacteria</taxon>
        <taxon>Bacillati</taxon>
        <taxon>Actinomycetota</taxon>
        <taxon>Actinomycetes</taxon>
        <taxon>Streptosporangiales</taxon>
        <taxon>Streptosporangiaceae</taxon>
        <taxon>Nonomuraea</taxon>
    </lineage>
</organism>
<protein>
    <submittedName>
        <fullName evidence="4">Pyridoxal-phosphate dependent enzyme</fullName>
    </submittedName>
</protein>
<proteinExistence type="predicted"/>
<dbReference type="InterPro" id="IPR050214">
    <property type="entry name" value="Cys_Synth/Cystath_Beta-Synth"/>
</dbReference>
<dbReference type="GO" id="GO:1901605">
    <property type="term" value="P:alpha-amino acid metabolic process"/>
    <property type="evidence" value="ECO:0007669"/>
    <property type="project" value="UniProtKB-ARBA"/>
</dbReference>
<reference evidence="4 5" key="1">
    <citation type="submission" date="2019-03" db="EMBL/GenBank/DDBJ databases">
        <title>Draft genome sequences of novel Actinobacteria.</title>
        <authorList>
            <person name="Sahin N."/>
            <person name="Ay H."/>
            <person name="Saygin H."/>
        </authorList>
    </citation>
    <scope>NUCLEOTIDE SEQUENCE [LARGE SCALE GENOMIC DNA]</scope>
    <source>
        <strain evidence="4 5">KC712</strain>
    </source>
</reference>
<feature type="domain" description="Tryptophan synthase beta chain-like PALP" evidence="3">
    <location>
        <begin position="25"/>
        <end position="275"/>
    </location>
</feature>
<name>A0A4R4WGJ6_9ACTN</name>
<accession>A0A4R4WGJ6</accession>
<evidence type="ECO:0000256" key="1">
    <source>
        <dbReference type="ARBA" id="ARBA00001933"/>
    </source>
</evidence>
<dbReference type="InterPro" id="IPR001926">
    <property type="entry name" value="TrpB-like_PALP"/>
</dbReference>
<keyword evidence="5" id="KW-1185">Reference proteome</keyword>